<dbReference type="CDD" id="cd03002">
    <property type="entry name" value="PDI_a_MPD1_like"/>
    <property type="match status" value="1"/>
</dbReference>
<evidence type="ECO:0000313" key="5">
    <source>
        <dbReference type="Proteomes" id="UP000182444"/>
    </source>
</evidence>
<dbReference type="KEGG" id="yli:2908744"/>
<dbReference type="Gene3D" id="3.40.30.10">
    <property type="entry name" value="Glutaredoxin"/>
    <property type="match status" value="2"/>
</dbReference>
<dbReference type="InterPro" id="IPR036249">
    <property type="entry name" value="Thioredoxin-like_sf"/>
</dbReference>
<dbReference type="EMBL" id="CP017558">
    <property type="protein sequence ID" value="AOW07866.1"/>
    <property type="molecule type" value="Genomic_DNA"/>
</dbReference>
<dbReference type="PANTHER" id="PTHR45815:SF3">
    <property type="entry name" value="PROTEIN DISULFIDE-ISOMERASE A6"/>
    <property type="match status" value="1"/>
</dbReference>
<dbReference type="GO" id="GO:0034976">
    <property type="term" value="P:response to endoplasmic reticulum stress"/>
    <property type="evidence" value="ECO:0007669"/>
    <property type="project" value="TreeGrafter"/>
</dbReference>
<evidence type="ECO:0000313" key="4">
    <source>
        <dbReference type="EMBL" id="AOW07866.1"/>
    </source>
</evidence>
<feature type="compositionally biased region" description="Polar residues" evidence="1">
    <location>
        <begin position="365"/>
        <end position="374"/>
    </location>
</feature>
<dbReference type="RefSeq" id="XP_506015.3">
    <property type="nucleotide sequence ID" value="XM_506015.3"/>
</dbReference>
<dbReference type="GO" id="GO:0005788">
    <property type="term" value="C:endoplasmic reticulum lumen"/>
    <property type="evidence" value="ECO:0007669"/>
    <property type="project" value="TreeGrafter"/>
</dbReference>
<feature type="signal peptide" evidence="2">
    <location>
        <begin position="1"/>
        <end position="16"/>
    </location>
</feature>
<name>A0A1D8NQF6_YARLL</name>
<accession>A0A1D8NQF6</accession>
<dbReference type="eggNOG" id="KOG0191">
    <property type="taxonomic scope" value="Eukaryota"/>
</dbReference>
<dbReference type="GeneID" id="2908744"/>
<dbReference type="VEuPathDB" id="FungiDB:YALI0_F29381g"/>
<dbReference type="SUPFAM" id="SSF52833">
    <property type="entry name" value="Thioredoxin-like"/>
    <property type="match status" value="1"/>
</dbReference>
<dbReference type="GO" id="GO:0015035">
    <property type="term" value="F:protein-disulfide reductase activity"/>
    <property type="evidence" value="ECO:0007669"/>
    <property type="project" value="TreeGrafter"/>
</dbReference>
<dbReference type="Proteomes" id="UP000182444">
    <property type="component" value="Chromosome 1F"/>
</dbReference>
<dbReference type="InterPro" id="IPR013766">
    <property type="entry name" value="Thioredoxin_domain"/>
</dbReference>
<keyword evidence="2" id="KW-0732">Signal</keyword>
<dbReference type="InterPro" id="IPR017937">
    <property type="entry name" value="Thioredoxin_CS"/>
</dbReference>
<dbReference type="AlphaFoldDB" id="A0A1D8NQF6"/>
<feature type="domain" description="Thioredoxin" evidence="3">
    <location>
        <begin position="4"/>
        <end position="138"/>
    </location>
</feature>
<proteinExistence type="predicted"/>
<evidence type="ECO:0000259" key="3">
    <source>
        <dbReference type="PROSITE" id="PS51352"/>
    </source>
</evidence>
<protein>
    <recommendedName>
        <fullName evidence="3">Thioredoxin domain-containing protein</fullName>
    </recommendedName>
</protein>
<reference evidence="4 5" key="1">
    <citation type="journal article" date="2016" name="PLoS ONE">
        <title>Sequence Assembly of Yarrowia lipolytica Strain W29/CLIB89 Shows Transposable Element Diversity.</title>
        <authorList>
            <person name="Magnan C."/>
            <person name="Yu J."/>
            <person name="Chang I."/>
            <person name="Jahn E."/>
            <person name="Kanomata Y."/>
            <person name="Wu J."/>
            <person name="Zeller M."/>
            <person name="Oakes M."/>
            <person name="Baldi P."/>
            <person name="Sandmeyer S."/>
        </authorList>
    </citation>
    <scope>NUCLEOTIDE SEQUENCE [LARGE SCALE GENOMIC DNA]</scope>
    <source>
        <strain evidence="5">CLIB89(W29)</strain>
    </source>
</reference>
<feature type="region of interest" description="Disordered" evidence="1">
    <location>
        <begin position="314"/>
        <end position="380"/>
    </location>
</feature>
<dbReference type="PRINTS" id="PR00421">
    <property type="entry name" value="THIOREDOXIN"/>
</dbReference>
<dbReference type="PROSITE" id="PS00194">
    <property type="entry name" value="THIOREDOXIN_1"/>
    <property type="match status" value="1"/>
</dbReference>
<evidence type="ECO:0000256" key="2">
    <source>
        <dbReference type="SAM" id="SignalP"/>
    </source>
</evidence>
<dbReference type="OMA" id="PWIEQSA"/>
<gene>
    <name evidence="4" type="ORF">YALI1_F37011g</name>
</gene>
<feature type="compositionally biased region" description="Acidic residues" evidence="1">
    <location>
        <begin position="342"/>
        <end position="359"/>
    </location>
</feature>
<dbReference type="PROSITE" id="PS51352">
    <property type="entry name" value="THIOREDOXIN_2"/>
    <property type="match status" value="1"/>
</dbReference>
<dbReference type="VEuPathDB" id="FungiDB:YALI1_F37011g"/>
<organism evidence="4 5">
    <name type="scientific">Yarrowia lipolytica</name>
    <name type="common">Candida lipolytica</name>
    <dbReference type="NCBI Taxonomy" id="4952"/>
    <lineage>
        <taxon>Eukaryota</taxon>
        <taxon>Fungi</taxon>
        <taxon>Dikarya</taxon>
        <taxon>Ascomycota</taxon>
        <taxon>Saccharomycotina</taxon>
        <taxon>Dipodascomycetes</taxon>
        <taxon>Dipodascales</taxon>
        <taxon>Dipodascales incertae sedis</taxon>
        <taxon>Yarrowia</taxon>
    </lineage>
</organism>
<dbReference type="PANTHER" id="PTHR45815">
    <property type="entry name" value="PROTEIN DISULFIDE-ISOMERASE A6"/>
    <property type="match status" value="1"/>
</dbReference>
<dbReference type="Pfam" id="PF00085">
    <property type="entry name" value="Thioredoxin"/>
    <property type="match status" value="1"/>
</dbReference>
<evidence type="ECO:0000256" key="1">
    <source>
        <dbReference type="SAM" id="MobiDB-lite"/>
    </source>
</evidence>
<feature type="chain" id="PRO_5030026717" description="Thioredoxin domain-containing protein" evidence="2">
    <location>
        <begin position="17"/>
        <end position="554"/>
    </location>
</feature>
<sequence length="554" mass="62081">MRCLLILLFLASVALASFYKNSPVVEAKGNLGPVLKSNKTSIVEFYAPWCGHCRNLLPEYVKASKGLRGLANVVAVDCDQEINKPVCAQWKVQGFPTLKIFRPFNDPKTGKKMRPMVEDYKGPREAATIVKEVSGRIKNLTKRLSSVADLKSLMESTEEDVHHILYLPATTKKLVQVPPVLKAIAIDFVDTAKVSFAPGKAVPDIVKHLQREYPSLSKLDTTKSQIVLLKKGYHPASSNKDMSHEGILKFVNQYVIIREGKNRNAPAKKTLKEFIVESDVPDLTTDNDSVDEEDEILTDAKDDIEVEIVEQVEEVTQEEAAAQPDTDTDDTEPEPLMADSPSDSDSDTDYDADTEEIEDEKPSKITPTPEQINLNGGPEHQKAQIQSIIDRYGGEEKHPRQASRIYSFAELRDACLKSDSPTCVIMSTSPYSFQTDLLTIHKAARHASDDTYKKVKFVYFVDITDELERLAEELGMGPYTYMKPPADAKGGKHHLHEGSYVLLDIHKNKVYKMPSSIVKNDGNIVNFATKGYKKVDGKKLPPRYRFEYSDRDEL</sequence>